<proteinExistence type="predicted"/>
<feature type="region of interest" description="Disordered" evidence="1">
    <location>
        <begin position="19"/>
        <end position="57"/>
    </location>
</feature>
<dbReference type="AlphaFoldDB" id="A0A9D3XBR7"/>
<evidence type="ECO:0000313" key="2">
    <source>
        <dbReference type="EMBL" id="KAH1176105.1"/>
    </source>
</evidence>
<protein>
    <submittedName>
        <fullName evidence="2">Uncharacterized protein</fullName>
    </submittedName>
</protein>
<feature type="compositionally biased region" description="Polar residues" evidence="1">
    <location>
        <begin position="85"/>
        <end position="98"/>
    </location>
</feature>
<accession>A0A9D3XBR7</accession>
<feature type="region of interest" description="Disordered" evidence="1">
    <location>
        <begin position="74"/>
        <end position="106"/>
    </location>
</feature>
<dbReference type="EMBL" id="JAHDVG010000475">
    <property type="protein sequence ID" value="KAH1176105.1"/>
    <property type="molecule type" value="Genomic_DNA"/>
</dbReference>
<reference evidence="2" key="1">
    <citation type="submission" date="2021-09" db="EMBL/GenBank/DDBJ databases">
        <title>The genome of Mauremys mutica provides insights into the evolution of semi-aquatic lifestyle.</title>
        <authorList>
            <person name="Gong S."/>
            <person name="Gao Y."/>
        </authorList>
    </citation>
    <scope>NUCLEOTIDE SEQUENCE</scope>
    <source>
        <strain evidence="2">MM-2020</strain>
        <tissue evidence="2">Muscle</tissue>
    </source>
</reference>
<name>A0A9D3XBR7_9SAUR</name>
<evidence type="ECO:0000313" key="3">
    <source>
        <dbReference type="Proteomes" id="UP000827986"/>
    </source>
</evidence>
<sequence>MVRDKGSCPSSSLAVGQALDGAGCCLPPPPPAATLQPTGWRGGEMPQSSAPWDNWGRGAGVRLQARHLLLPRAPEPPMLPIPLLAQSSASDPPSSRLQFPTPPAKL</sequence>
<comment type="caution">
    <text evidence="2">The sequence shown here is derived from an EMBL/GenBank/DDBJ whole genome shotgun (WGS) entry which is preliminary data.</text>
</comment>
<gene>
    <name evidence="2" type="ORF">KIL84_020839</name>
</gene>
<evidence type="ECO:0000256" key="1">
    <source>
        <dbReference type="SAM" id="MobiDB-lite"/>
    </source>
</evidence>
<organism evidence="2 3">
    <name type="scientific">Mauremys mutica</name>
    <name type="common">yellowpond turtle</name>
    <dbReference type="NCBI Taxonomy" id="74926"/>
    <lineage>
        <taxon>Eukaryota</taxon>
        <taxon>Metazoa</taxon>
        <taxon>Chordata</taxon>
        <taxon>Craniata</taxon>
        <taxon>Vertebrata</taxon>
        <taxon>Euteleostomi</taxon>
        <taxon>Archelosauria</taxon>
        <taxon>Testudinata</taxon>
        <taxon>Testudines</taxon>
        <taxon>Cryptodira</taxon>
        <taxon>Durocryptodira</taxon>
        <taxon>Testudinoidea</taxon>
        <taxon>Geoemydidae</taxon>
        <taxon>Geoemydinae</taxon>
        <taxon>Mauremys</taxon>
    </lineage>
</organism>
<keyword evidence="3" id="KW-1185">Reference proteome</keyword>
<dbReference type="Proteomes" id="UP000827986">
    <property type="component" value="Unassembled WGS sequence"/>
</dbReference>